<protein>
    <recommendedName>
        <fullName evidence="3">DUF559 domain-containing protein</fullName>
    </recommendedName>
</protein>
<gene>
    <name evidence="1" type="ORF">QXL92_27520</name>
</gene>
<proteinExistence type="predicted"/>
<reference evidence="1" key="1">
    <citation type="submission" date="2023-06" db="EMBL/GenBank/DDBJ databases">
        <title>Identification of two novel mycobacterium reveal diversities and complexities of Mycobacterium gordonae clade.</title>
        <authorList>
            <person name="Matsumoto Y."/>
            <person name="Nakamura S."/>
            <person name="Motooka D."/>
            <person name="Fukushima K."/>
        </authorList>
    </citation>
    <scope>NUCLEOTIDE SEQUENCE</scope>
    <source>
        <strain evidence="1">TY812</strain>
    </source>
</reference>
<evidence type="ECO:0000313" key="1">
    <source>
        <dbReference type="EMBL" id="MDP7738487.1"/>
    </source>
</evidence>
<dbReference type="AlphaFoldDB" id="A0A4R5WJM2"/>
<sequence>MMKPFIGSEAIRSGALTRHALRRRFVALHPDVYVPPAVDMTAQERAYAAWLWSKRRGTVGGQSASALHGAKWVDPRAPAQLLYAHRRPPPGIITWSDQVAPDEIQLIAGVAVTTPARTAFDLACRYPLTKAVAAIDALARATKLQTADAEPLFDRHKGHRNIREARKALTLVDPGAQSPRETWLRLLVIQAGYPPPQTQIPIYGRYQELVGIVDMGWEAIKLALEYEGGHHRTSSQFAKDVARYETMTTDLDWLILRVTNQDTRGGVLGRLAAAWSRRTCKEGGKIA</sequence>
<organism evidence="1 2">
    <name type="scientific">Mycobacterium paragordonae</name>
    <dbReference type="NCBI Taxonomy" id="1389713"/>
    <lineage>
        <taxon>Bacteria</taxon>
        <taxon>Bacillati</taxon>
        <taxon>Actinomycetota</taxon>
        <taxon>Actinomycetes</taxon>
        <taxon>Mycobacteriales</taxon>
        <taxon>Mycobacteriaceae</taxon>
        <taxon>Mycobacterium</taxon>
    </lineage>
</organism>
<evidence type="ECO:0000313" key="2">
    <source>
        <dbReference type="Proteomes" id="UP001229081"/>
    </source>
</evidence>
<evidence type="ECO:0008006" key="3">
    <source>
        <dbReference type="Google" id="ProtNLM"/>
    </source>
</evidence>
<accession>A0A4R5WJM2</accession>
<dbReference type="EMBL" id="JAUFSA010000001">
    <property type="protein sequence ID" value="MDP7738487.1"/>
    <property type="molecule type" value="Genomic_DNA"/>
</dbReference>
<comment type="caution">
    <text evidence="1">The sequence shown here is derived from an EMBL/GenBank/DDBJ whole genome shotgun (WGS) entry which is preliminary data.</text>
</comment>
<name>A0A4R5WJM2_9MYCO</name>
<dbReference type="RefSeq" id="WP_133437290.1">
    <property type="nucleotide sequence ID" value="NZ_JAUFSA010000001.1"/>
</dbReference>
<dbReference type="Proteomes" id="UP001229081">
    <property type="component" value="Unassembled WGS sequence"/>
</dbReference>